<proteinExistence type="predicted"/>
<dbReference type="EMBL" id="SMFX01000001">
    <property type="protein sequence ID" value="TCK17528.1"/>
    <property type="molecule type" value="Genomic_DNA"/>
</dbReference>
<dbReference type="Proteomes" id="UP000295707">
    <property type="component" value="Unassembled WGS sequence"/>
</dbReference>
<reference evidence="2 3" key="1">
    <citation type="submission" date="2019-03" db="EMBL/GenBank/DDBJ databases">
        <title>Genomic Encyclopedia of Type Strains, Phase IV (KMG-IV): sequencing the most valuable type-strain genomes for metagenomic binning, comparative biology and taxonomic classification.</title>
        <authorList>
            <person name="Goeker M."/>
        </authorList>
    </citation>
    <scope>NUCLEOTIDE SEQUENCE [LARGE SCALE GENOMIC DNA]</scope>
    <source>
        <strain evidence="2 3">DSM 19610</strain>
    </source>
</reference>
<dbReference type="AlphaFoldDB" id="A0A4R1H8G0"/>
<sequence>MRDMQDGCGCFPLDWPVFSATFAHITYNRPEAGRTIAVVFRQRGKSGLHRAGCQVTPGRRKPTESAAENIPPMAFGHRQG</sequence>
<keyword evidence="3" id="KW-1185">Reference proteome</keyword>
<protein>
    <submittedName>
        <fullName evidence="2">Uncharacterized protein</fullName>
    </submittedName>
</protein>
<evidence type="ECO:0000256" key="1">
    <source>
        <dbReference type="SAM" id="MobiDB-lite"/>
    </source>
</evidence>
<evidence type="ECO:0000313" key="2">
    <source>
        <dbReference type="EMBL" id="TCK17528.1"/>
    </source>
</evidence>
<comment type="caution">
    <text evidence="2">The sequence shown here is derived from an EMBL/GenBank/DDBJ whole genome shotgun (WGS) entry which is preliminary data.</text>
</comment>
<gene>
    <name evidence="2" type="ORF">DFR30_0760</name>
</gene>
<dbReference type="AntiFam" id="ANF00047">
    <property type="entry name" value="Overlaps RNaseP, same strand"/>
</dbReference>
<organism evidence="2 3">
    <name type="scientific">Thiogranum longum</name>
    <dbReference type="NCBI Taxonomy" id="1537524"/>
    <lineage>
        <taxon>Bacteria</taxon>
        <taxon>Pseudomonadati</taxon>
        <taxon>Pseudomonadota</taxon>
        <taxon>Gammaproteobacteria</taxon>
        <taxon>Chromatiales</taxon>
        <taxon>Ectothiorhodospiraceae</taxon>
        <taxon>Thiogranum</taxon>
    </lineage>
</organism>
<evidence type="ECO:0000313" key="3">
    <source>
        <dbReference type="Proteomes" id="UP000295707"/>
    </source>
</evidence>
<accession>A0A4R1H8G0</accession>
<feature type="region of interest" description="Disordered" evidence="1">
    <location>
        <begin position="49"/>
        <end position="80"/>
    </location>
</feature>
<name>A0A4R1H8G0_9GAMM</name>